<organism evidence="1">
    <name type="scientific">Mariniphaga anaerophila</name>
    <dbReference type="NCBI Taxonomy" id="1484053"/>
    <lineage>
        <taxon>Bacteria</taxon>
        <taxon>Pseudomonadati</taxon>
        <taxon>Bacteroidota</taxon>
        <taxon>Bacteroidia</taxon>
        <taxon>Marinilabiliales</taxon>
        <taxon>Prolixibacteraceae</taxon>
        <taxon>Mariniphaga</taxon>
    </lineage>
</organism>
<name>A0A831LVJ5_9BACT</name>
<evidence type="ECO:0000313" key="1">
    <source>
        <dbReference type="EMBL" id="HDR50606.1"/>
    </source>
</evidence>
<accession>A0A831LVJ5</accession>
<dbReference type="AlphaFoldDB" id="A0A831LVJ5"/>
<gene>
    <name evidence="1" type="ORF">ENN90_03155</name>
</gene>
<protein>
    <submittedName>
        <fullName evidence="1">Uncharacterized protein</fullName>
    </submittedName>
</protein>
<comment type="caution">
    <text evidence="1">The sequence shown here is derived from an EMBL/GenBank/DDBJ whole genome shotgun (WGS) entry which is preliminary data.</text>
</comment>
<dbReference type="Proteomes" id="UP000886047">
    <property type="component" value="Unassembled WGS sequence"/>
</dbReference>
<sequence>MRTALFSLTTVLFDLIILSNEVAAQPENENSAKSYFIKKELTTGVVFSFDANREELRTDGSYNFEELENAALHFRWKNQNWNYLPNRQETWSYSVEAGPWFGKGDLIDSTGVEVIDAEQERTGLRGMAHVNYSSRFYFDKKNYTLIDIGAWGHYDLFRQNVNGTRIDSNQVMSSYDDTSGQSNLRYGFRAKAGWGIGR</sequence>
<feature type="non-terminal residue" evidence="1">
    <location>
        <position position="198"/>
    </location>
</feature>
<dbReference type="EMBL" id="DSDK01000178">
    <property type="protein sequence ID" value="HDR50606.1"/>
    <property type="molecule type" value="Genomic_DNA"/>
</dbReference>
<reference evidence="1" key="1">
    <citation type="journal article" date="2020" name="mSystems">
        <title>Genome- and Community-Level Interaction Insights into Carbon Utilization and Element Cycling Functions of Hydrothermarchaeota in Hydrothermal Sediment.</title>
        <authorList>
            <person name="Zhou Z."/>
            <person name="Liu Y."/>
            <person name="Xu W."/>
            <person name="Pan J."/>
            <person name="Luo Z.H."/>
            <person name="Li M."/>
        </authorList>
    </citation>
    <scope>NUCLEOTIDE SEQUENCE [LARGE SCALE GENOMIC DNA]</scope>
    <source>
        <strain evidence="1">SpSt-1217</strain>
    </source>
</reference>
<proteinExistence type="predicted"/>